<feature type="non-terminal residue" evidence="1">
    <location>
        <position position="99"/>
    </location>
</feature>
<comment type="caution">
    <text evidence="1">The sequence shown here is derived from an EMBL/GenBank/DDBJ whole genome shotgun (WGS) entry which is preliminary data.</text>
</comment>
<dbReference type="SUPFAM" id="SSF82171">
    <property type="entry name" value="DPP6 N-terminal domain-like"/>
    <property type="match status" value="1"/>
</dbReference>
<dbReference type="Proteomes" id="UP001210528">
    <property type="component" value="Unassembled WGS sequence"/>
</dbReference>
<sequence>MRQYDIERYLNVRNAGGADLGPDGRLSFLLDTTGTGQVWSVRGPESWPEQHTFFEESVSFVDSSPERSEAVFGMDEGGNERAQLYLLNYESGGITELTA</sequence>
<dbReference type="EMBL" id="JAQLUK010000147">
    <property type="protein sequence ID" value="MDB2294500.1"/>
    <property type="molecule type" value="Genomic_DNA"/>
</dbReference>
<organism evidence="1 2">
    <name type="scientific">Halorubrum ezzemoulense</name>
    <name type="common">Halorubrum chaoviator</name>
    <dbReference type="NCBI Taxonomy" id="337243"/>
    <lineage>
        <taxon>Archaea</taxon>
        <taxon>Methanobacteriati</taxon>
        <taxon>Methanobacteriota</taxon>
        <taxon>Stenosarchaea group</taxon>
        <taxon>Halobacteria</taxon>
        <taxon>Halobacteriales</taxon>
        <taxon>Haloferacaceae</taxon>
        <taxon>Halorubrum</taxon>
    </lineage>
</organism>
<keyword evidence="2" id="KW-1185">Reference proteome</keyword>
<proteinExistence type="predicted"/>
<reference evidence="1 2" key="1">
    <citation type="submission" date="2023-01" db="EMBL/GenBank/DDBJ databases">
        <title>Halorubrum ezzemoulense from Santa Pola, Spain.</title>
        <authorList>
            <person name="Feng Y."/>
            <person name="Louyakis A.S."/>
            <person name="Gogarten J.P."/>
        </authorList>
    </citation>
    <scope>NUCLEOTIDE SEQUENCE [LARGE SCALE GENOMIC DNA]</scope>
    <source>
        <strain evidence="1 2">AMM015</strain>
    </source>
</reference>
<protein>
    <submittedName>
        <fullName evidence="1">S9 family peptidase</fullName>
    </submittedName>
</protein>
<name>A0ABT4Z8J6_HALEZ</name>
<evidence type="ECO:0000313" key="1">
    <source>
        <dbReference type="EMBL" id="MDB2294500.1"/>
    </source>
</evidence>
<evidence type="ECO:0000313" key="2">
    <source>
        <dbReference type="Proteomes" id="UP001210528"/>
    </source>
</evidence>
<accession>A0ABT4Z8J6</accession>
<gene>
    <name evidence="1" type="ORF">PM085_20040</name>
</gene>